<name>A0A317EFJ1_9PROT</name>
<evidence type="ECO:0000256" key="1">
    <source>
        <dbReference type="SAM" id="SignalP"/>
    </source>
</evidence>
<sequence length="182" mass="18394">MRLLPAIAVATFLGLGACAATPSTVITHQDLDQEFYRGNGYNAAVRDGLAPVTVVGEPFPGVGAAAALAPLTPPASVAARGFAPADDAGARVVLIFHPRGPLSRADACAPAADLRAHVGAPGTEGGFTALVSLCQGSRRVSTALVHAAAPQSVSDPAYAGIMAQVLTEILPLTVPRELPQMP</sequence>
<keyword evidence="3" id="KW-1185">Reference proteome</keyword>
<organism evidence="2 3">
    <name type="scientific">Zavarzinia aquatilis</name>
    <dbReference type="NCBI Taxonomy" id="2211142"/>
    <lineage>
        <taxon>Bacteria</taxon>
        <taxon>Pseudomonadati</taxon>
        <taxon>Pseudomonadota</taxon>
        <taxon>Alphaproteobacteria</taxon>
        <taxon>Rhodospirillales</taxon>
        <taxon>Zavarziniaceae</taxon>
        <taxon>Zavarzinia</taxon>
    </lineage>
</organism>
<dbReference type="AlphaFoldDB" id="A0A317EFJ1"/>
<feature type="chain" id="PRO_5016351663" description="DUF4136 domain-containing protein" evidence="1">
    <location>
        <begin position="20"/>
        <end position="182"/>
    </location>
</feature>
<evidence type="ECO:0000313" key="3">
    <source>
        <dbReference type="Proteomes" id="UP000245461"/>
    </source>
</evidence>
<gene>
    <name evidence="2" type="ORF">DKG74_02300</name>
</gene>
<accession>A0A317EFJ1</accession>
<feature type="signal peptide" evidence="1">
    <location>
        <begin position="1"/>
        <end position="19"/>
    </location>
</feature>
<dbReference type="Proteomes" id="UP000245461">
    <property type="component" value="Unassembled WGS sequence"/>
</dbReference>
<dbReference type="EMBL" id="QGLE01000001">
    <property type="protein sequence ID" value="PWR25808.1"/>
    <property type="molecule type" value="Genomic_DNA"/>
</dbReference>
<comment type="caution">
    <text evidence="2">The sequence shown here is derived from an EMBL/GenBank/DDBJ whole genome shotgun (WGS) entry which is preliminary data.</text>
</comment>
<protein>
    <recommendedName>
        <fullName evidence="4">DUF4136 domain-containing protein</fullName>
    </recommendedName>
</protein>
<dbReference type="RefSeq" id="WP_109902161.1">
    <property type="nucleotide sequence ID" value="NZ_QGLE01000001.1"/>
</dbReference>
<keyword evidence="1" id="KW-0732">Signal</keyword>
<reference evidence="2 3" key="1">
    <citation type="submission" date="2018-05" db="EMBL/GenBank/DDBJ databases">
        <title>Zavarzinia sp. HR-AS.</title>
        <authorList>
            <person name="Lee Y."/>
            <person name="Jeon C.O."/>
        </authorList>
    </citation>
    <scope>NUCLEOTIDE SEQUENCE [LARGE SCALE GENOMIC DNA]</scope>
    <source>
        <strain evidence="2 3">HR-AS</strain>
    </source>
</reference>
<evidence type="ECO:0000313" key="2">
    <source>
        <dbReference type="EMBL" id="PWR25808.1"/>
    </source>
</evidence>
<dbReference type="PROSITE" id="PS51257">
    <property type="entry name" value="PROKAR_LIPOPROTEIN"/>
    <property type="match status" value="1"/>
</dbReference>
<proteinExistence type="predicted"/>
<evidence type="ECO:0008006" key="4">
    <source>
        <dbReference type="Google" id="ProtNLM"/>
    </source>
</evidence>